<dbReference type="Pfam" id="PF00501">
    <property type="entry name" value="AMP-binding"/>
    <property type="match status" value="1"/>
</dbReference>
<sequence>MVEKQDSLLDIEQEIKSYPNLTVLWNRACKEFAYKSAFSNMGSTLTYAELDETAQHLAAYLQHHTDLEPGDRIAIQLPNVLQYPVCILAALRAGLVIVNTNPLYTASETIKQFNHAGVKAVIILANNAHMIEDVVPKTSVKTVLITELADLHPFSRRLLLNFIAKYIRKIVPKYKVPGAVHFREALIKGARCSLLPVEQTPEDLAVIQYTVGTTGRPKGAALTHRNLIANVIQLKSRLPDTLRVGEEIAIAPLPVYHIYGFMLNCLVMPLLGAQVVLITNPRDTSGFVNELGRWDFTVFSGINTLFVSLCRHPLFGQLDMTRLKLTLSGGMALTRSVSDEWEALTGCPIYQGYGLTEASPVVAVSYVKGAQFGSVGQPLPLTDVRIVGEQGEALCAGEIGELYVRGPQVMSGYWQDDSAIPDADGWLATGDIARIADDDSLRIVDRKKDIINISGFPVYPNELENIISSHVDIVECAVIGLPDEQSGEVIKVFVVTQNRRLTVKQVRDYCRERLTSYKVPRLVEFRTYLPKSHVGKVLRRTLLDEELAGLQKYRKRL</sequence>
<dbReference type="RefSeq" id="WP_342854022.1">
    <property type="nucleotide sequence ID" value="NZ_JBBMRA010000004.1"/>
</dbReference>
<feature type="domain" description="AMP-dependent synthetase/ligase" evidence="7">
    <location>
        <begin position="27"/>
        <end position="414"/>
    </location>
</feature>
<evidence type="ECO:0000256" key="5">
    <source>
        <dbReference type="ARBA" id="ARBA00039545"/>
    </source>
</evidence>
<evidence type="ECO:0000259" key="7">
    <source>
        <dbReference type="Pfam" id="PF00501"/>
    </source>
</evidence>
<keyword evidence="10" id="KW-1185">Reference proteome</keyword>
<dbReference type="InterPro" id="IPR025110">
    <property type="entry name" value="AMP-bd_C"/>
</dbReference>
<dbReference type="InterPro" id="IPR000873">
    <property type="entry name" value="AMP-dep_synth/lig_dom"/>
</dbReference>
<dbReference type="InterPro" id="IPR042099">
    <property type="entry name" value="ANL_N_sf"/>
</dbReference>
<evidence type="ECO:0000313" key="10">
    <source>
        <dbReference type="Proteomes" id="UP001449225"/>
    </source>
</evidence>
<proteinExistence type="predicted"/>
<evidence type="ECO:0000256" key="2">
    <source>
        <dbReference type="ARBA" id="ARBA00005005"/>
    </source>
</evidence>
<evidence type="ECO:0000256" key="4">
    <source>
        <dbReference type="ARBA" id="ARBA00026121"/>
    </source>
</evidence>
<reference evidence="9 10" key="1">
    <citation type="submission" date="2024-03" db="EMBL/GenBank/DDBJ databases">
        <title>Community enrichment and isolation of bacterial strains for fucoidan degradation.</title>
        <authorList>
            <person name="Sichert A."/>
        </authorList>
    </citation>
    <scope>NUCLEOTIDE SEQUENCE [LARGE SCALE GENOMIC DNA]</scope>
    <source>
        <strain evidence="9 10">AS76</strain>
    </source>
</reference>
<accession>A0ABU9TQG7</accession>
<comment type="pathway">
    <text evidence="2">Lipid metabolism; fatty acid beta-oxidation.</text>
</comment>
<protein>
    <recommendedName>
        <fullName evidence="5">Long-chain-fatty-acid--CoA ligase</fullName>
        <ecNumber evidence="4">6.2.1.3</ecNumber>
    </recommendedName>
    <alternativeName>
        <fullName evidence="6">Long-chain acyl-CoA synthetase</fullName>
    </alternativeName>
</protein>
<dbReference type="Proteomes" id="UP001449225">
    <property type="component" value="Unassembled WGS sequence"/>
</dbReference>
<evidence type="ECO:0000259" key="8">
    <source>
        <dbReference type="Pfam" id="PF13193"/>
    </source>
</evidence>
<dbReference type="SUPFAM" id="SSF56801">
    <property type="entry name" value="Acetyl-CoA synthetase-like"/>
    <property type="match status" value="1"/>
</dbReference>
<evidence type="ECO:0000256" key="3">
    <source>
        <dbReference type="ARBA" id="ARBA00022598"/>
    </source>
</evidence>
<dbReference type="EC" id="6.2.1.3" evidence="4"/>
<dbReference type="PANTHER" id="PTHR43767">
    <property type="entry name" value="LONG-CHAIN-FATTY-ACID--COA LIGASE"/>
    <property type="match status" value="1"/>
</dbReference>
<name>A0ABU9TQG7_9GAMM</name>
<evidence type="ECO:0000256" key="6">
    <source>
        <dbReference type="ARBA" id="ARBA00042773"/>
    </source>
</evidence>
<dbReference type="InterPro" id="IPR045851">
    <property type="entry name" value="AMP-bd_C_sf"/>
</dbReference>
<evidence type="ECO:0000256" key="1">
    <source>
        <dbReference type="ARBA" id="ARBA00004170"/>
    </source>
</evidence>
<gene>
    <name evidence="9" type="ORF">WNY58_06115</name>
</gene>
<dbReference type="PANTHER" id="PTHR43767:SF8">
    <property type="entry name" value="LONG-CHAIN-FATTY-ACID--COA LIGASE"/>
    <property type="match status" value="1"/>
</dbReference>
<dbReference type="Pfam" id="PF13193">
    <property type="entry name" value="AMP-binding_C"/>
    <property type="match status" value="1"/>
</dbReference>
<dbReference type="Gene3D" id="3.30.300.30">
    <property type="match status" value="1"/>
</dbReference>
<evidence type="ECO:0000313" key="9">
    <source>
        <dbReference type="EMBL" id="MEM5535963.1"/>
    </source>
</evidence>
<comment type="subcellular location">
    <subcellularLocation>
        <location evidence="1">Membrane</location>
        <topology evidence="1">Peripheral membrane protein</topology>
    </subcellularLocation>
</comment>
<dbReference type="InterPro" id="IPR050237">
    <property type="entry name" value="ATP-dep_AMP-bd_enzyme"/>
</dbReference>
<feature type="domain" description="AMP-binding enzyme C-terminal" evidence="8">
    <location>
        <begin position="462"/>
        <end position="536"/>
    </location>
</feature>
<dbReference type="Gene3D" id="3.40.50.12780">
    <property type="entry name" value="N-terminal domain of ligase-like"/>
    <property type="match status" value="1"/>
</dbReference>
<keyword evidence="3" id="KW-0436">Ligase</keyword>
<dbReference type="EMBL" id="JBBMRA010000004">
    <property type="protein sequence ID" value="MEM5535963.1"/>
    <property type="molecule type" value="Genomic_DNA"/>
</dbReference>
<comment type="caution">
    <text evidence="9">The sequence shown here is derived from an EMBL/GenBank/DDBJ whole genome shotgun (WGS) entry which is preliminary data.</text>
</comment>
<organism evidence="9 10">
    <name type="scientific">Neptuniibacter pectenicola</name>
    <dbReference type="NCBI Taxonomy" id="1806669"/>
    <lineage>
        <taxon>Bacteria</taxon>
        <taxon>Pseudomonadati</taxon>
        <taxon>Pseudomonadota</taxon>
        <taxon>Gammaproteobacteria</taxon>
        <taxon>Oceanospirillales</taxon>
        <taxon>Oceanospirillaceae</taxon>
        <taxon>Neptuniibacter</taxon>
    </lineage>
</organism>
<dbReference type="CDD" id="cd05936">
    <property type="entry name" value="FC-FACS_FadD_like"/>
    <property type="match status" value="1"/>
</dbReference>